<organism evidence="3 4">
    <name type="scientific">Brachionus plicatilis</name>
    <name type="common">Marine rotifer</name>
    <name type="synonym">Brachionus muelleri</name>
    <dbReference type="NCBI Taxonomy" id="10195"/>
    <lineage>
        <taxon>Eukaryota</taxon>
        <taxon>Metazoa</taxon>
        <taxon>Spiralia</taxon>
        <taxon>Gnathifera</taxon>
        <taxon>Rotifera</taxon>
        <taxon>Eurotatoria</taxon>
        <taxon>Monogononta</taxon>
        <taxon>Pseudotrocha</taxon>
        <taxon>Ploima</taxon>
        <taxon>Brachionidae</taxon>
        <taxon>Brachionus</taxon>
    </lineage>
</organism>
<comment type="similarity">
    <text evidence="2">Belongs to the actin family.</text>
</comment>
<accession>A0A3M7PX74</accession>
<dbReference type="Proteomes" id="UP000276133">
    <property type="component" value="Unassembled WGS sequence"/>
</dbReference>
<comment type="function">
    <text evidence="1">Actins are highly conserved proteins that are involved in various types of cell motility and are ubiquitously expressed in all eukaryotic cells.</text>
</comment>
<dbReference type="Pfam" id="PF00022">
    <property type="entry name" value="Actin"/>
    <property type="match status" value="1"/>
</dbReference>
<gene>
    <name evidence="3" type="ORF">BpHYR1_027345</name>
</gene>
<dbReference type="SUPFAM" id="SSF53067">
    <property type="entry name" value="Actin-like ATPase domain"/>
    <property type="match status" value="2"/>
</dbReference>
<dbReference type="SMART" id="SM00268">
    <property type="entry name" value="ACTIN"/>
    <property type="match status" value="1"/>
</dbReference>
<dbReference type="STRING" id="10195.A0A3M7PX74"/>
<evidence type="ECO:0000256" key="2">
    <source>
        <dbReference type="RuleBase" id="RU000487"/>
    </source>
</evidence>
<dbReference type="PANTHER" id="PTHR11937">
    <property type="entry name" value="ACTIN"/>
    <property type="match status" value="1"/>
</dbReference>
<dbReference type="AlphaFoldDB" id="A0A3M7PX74"/>
<proteinExistence type="inferred from homology"/>
<name>A0A3M7PX74_BRAPC</name>
<dbReference type="Gene3D" id="3.90.640.10">
    <property type="entry name" value="Actin, Chain A, domain 4"/>
    <property type="match status" value="1"/>
</dbReference>
<protein>
    <submittedName>
        <fullName evidence="3">Actin-related 10</fullName>
    </submittedName>
</protein>
<evidence type="ECO:0000256" key="1">
    <source>
        <dbReference type="ARBA" id="ARBA00003520"/>
    </source>
</evidence>
<sequence>MNFFEPFADKPAIVVDIGQAYTKCGFAGEPAPHAIIPTQVTLNSECQSLFTYKLLPHGLETLKEMLIEFFYNIYYKILNANSRERKVVIVESILTASEFRHTLADVLFNDFHAISVLCIPTHLACTYTLGISRAMVVDFGYNDCQLMPISDGYSLTNLCSFAKLGAQHLHEHLKALIEKYAMVTLGGEKVLFSSLSSRPALTESVLEDIKLKCCFVTSFDRAQKIYQEMELKKTDSFAGLEFEFAPDCDYNLDSLIMHIPGQVREMACEIFFKNEIDPDQCLQHLILDTLSKAPMDLKREFASNVVLAGGGCMLDGLKPRLVKEINFLLQKCPSVFSAQKLSYHKSPSHENYTAWLGAAIFGSLDVLDFYSIQNSRYKELKKLPDWFTIEIRNNLVQI</sequence>
<comment type="caution">
    <text evidence="3">The sequence shown here is derived from an EMBL/GenBank/DDBJ whole genome shotgun (WGS) entry which is preliminary data.</text>
</comment>
<evidence type="ECO:0000313" key="4">
    <source>
        <dbReference type="Proteomes" id="UP000276133"/>
    </source>
</evidence>
<reference evidence="3 4" key="1">
    <citation type="journal article" date="2018" name="Sci. Rep.">
        <title>Genomic signatures of local adaptation to the degree of environmental predictability in rotifers.</title>
        <authorList>
            <person name="Franch-Gras L."/>
            <person name="Hahn C."/>
            <person name="Garcia-Roger E.M."/>
            <person name="Carmona M.J."/>
            <person name="Serra M."/>
            <person name="Gomez A."/>
        </authorList>
    </citation>
    <scope>NUCLEOTIDE SEQUENCE [LARGE SCALE GENOMIC DNA]</scope>
    <source>
        <strain evidence="3">HYR1</strain>
    </source>
</reference>
<dbReference type="InterPro" id="IPR043129">
    <property type="entry name" value="ATPase_NBD"/>
</dbReference>
<evidence type="ECO:0000313" key="3">
    <source>
        <dbReference type="EMBL" id="RNA03717.1"/>
    </source>
</evidence>
<dbReference type="OrthoDB" id="337660at2759"/>
<dbReference type="CDD" id="cd10207">
    <property type="entry name" value="ASKHA_NBD_Arp10"/>
    <property type="match status" value="1"/>
</dbReference>
<keyword evidence="4" id="KW-1185">Reference proteome</keyword>
<dbReference type="InterPro" id="IPR004000">
    <property type="entry name" value="Actin"/>
</dbReference>
<dbReference type="Gene3D" id="3.30.420.40">
    <property type="match status" value="2"/>
</dbReference>
<dbReference type="EMBL" id="REGN01008385">
    <property type="protein sequence ID" value="RNA03717.1"/>
    <property type="molecule type" value="Genomic_DNA"/>
</dbReference>